<dbReference type="PROSITE" id="PS00237">
    <property type="entry name" value="G_PROTEIN_RECEP_F1_1"/>
    <property type="match status" value="1"/>
</dbReference>
<feature type="transmembrane region" description="Helical" evidence="9">
    <location>
        <begin position="272"/>
        <end position="292"/>
    </location>
</feature>
<dbReference type="GO" id="GO:0004984">
    <property type="term" value="F:olfactory receptor activity"/>
    <property type="evidence" value="ECO:0007669"/>
    <property type="project" value="InterPro"/>
</dbReference>
<keyword evidence="3 9" id="KW-1133">Transmembrane helix</keyword>
<dbReference type="PANTHER" id="PTHR48018">
    <property type="entry name" value="OLFACTORY RECEPTOR"/>
    <property type="match status" value="1"/>
</dbReference>
<dbReference type="Gene3D" id="1.20.1070.10">
    <property type="entry name" value="Rhodopsin 7-helix transmembrane proteins"/>
    <property type="match status" value="1"/>
</dbReference>
<reference evidence="12" key="1">
    <citation type="submission" date="2025-08" db="UniProtKB">
        <authorList>
            <consortium name="RefSeq"/>
        </authorList>
    </citation>
    <scope>IDENTIFICATION</scope>
</reference>
<dbReference type="GO" id="GO:0004930">
    <property type="term" value="F:G protein-coupled receptor activity"/>
    <property type="evidence" value="ECO:0007669"/>
    <property type="project" value="UniProtKB-KW"/>
</dbReference>
<evidence type="ECO:0000256" key="6">
    <source>
        <dbReference type="ARBA" id="ARBA00023170"/>
    </source>
</evidence>
<feature type="domain" description="G-protein coupled receptors family 1 profile" evidence="10">
    <location>
        <begin position="41"/>
        <end position="290"/>
    </location>
</feature>
<evidence type="ECO:0000256" key="3">
    <source>
        <dbReference type="ARBA" id="ARBA00022989"/>
    </source>
</evidence>
<feature type="transmembrane region" description="Helical" evidence="9">
    <location>
        <begin position="98"/>
        <end position="120"/>
    </location>
</feature>
<sequence length="309" mass="34659">MKLHNGTQVTEFVLLGFAGQHKFWHILFLVFLVIYVTTLVGNVGMILLIKIDSGLHTPMYFFLQHLAFVDLCYSSAITPKMLQNFIGTEKSISFTGCMVQLLVYGIFATCDLYILAAMAVDRYVAICNPLHYPVIMSQRVCTQLLVASYFMGFTNASVNTSFTFSLKFCKSNEINHFFCDEPPILALACSNVDFSIMLLAVFVGFNLVFTVLIIIFSYTYILAAIVKISSTAGRKKAFSTCASHLTAITILYGALSYMYLPHSSTETQEHEKAASVFYGIMVPMINPMIYSLRNHEVKEALKGIRKKCF</sequence>
<evidence type="ECO:0000313" key="11">
    <source>
        <dbReference type="Proteomes" id="UP000694850"/>
    </source>
</evidence>
<evidence type="ECO:0000256" key="1">
    <source>
        <dbReference type="ARBA" id="ARBA00004141"/>
    </source>
</evidence>
<keyword evidence="7 8" id="KW-0807">Transducer</keyword>
<keyword evidence="6 8" id="KW-0675">Receptor</keyword>
<feature type="transmembrane region" description="Helical" evidence="9">
    <location>
        <begin position="140"/>
        <end position="158"/>
    </location>
</feature>
<dbReference type="PRINTS" id="PR00245">
    <property type="entry name" value="OLFACTORYR"/>
</dbReference>
<evidence type="ECO:0000256" key="5">
    <source>
        <dbReference type="ARBA" id="ARBA00023136"/>
    </source>
</evidence>
<evidence type="ECO:0000256" key="7">
    <source>
        <dbReference type="ARBA" id="ARBA00023224"/>
    </source>
</evidence>
<dbReference type="AlphaFoldDB" id="A0A8B7B087"/>
<feature type="transmembrane region" description="Helical" evidence="9">
    <location>
        <begin position="196"/>
        <end position="225"/>
    </location>
</feature>
<evidence type="ECO:0000256" key="9">
    <source>
        <dbReference type="RuleBase" id="RU363047"/>
    </source>
</evidence>
<evidence type="ECO:0000256" key="4">
    <source>
        <dbReference type="ARBA" id="ARBA00023040"/>
    </source>
</evidence>
<evidence type="ECO:0000256" key="2">
    <source>
        <dbReference type="ARBA" id="ARBA00022692"/>
    </source>
</evidence>
<keyword evidence="5 9" id="KW-0472">Membrane</keyword>
<dbReference type="InterPro" id="IPR000276">
    <property type="entry name" value="GPCR_Rhodpsn"/>
</dbReference>
<dbReference type="FunFam" id="1.20.1070.10:FF:000003">
    <property type="entry name" value="Olfactory receptor"/>
    <property type="match status" value="1"/>
</dbReference>
<keyword evidence="11" id="KW-1185">Reference proteome</keyword>
<gene>
    <name evidence="12" type="primary">LOC103208195</name>
</gene>
<protein>
    <recommendedName>
        <fullName evidence="9">Olfactory receptor</fullName>
    </recommendedName>
</protein>
<dbReference type="GeneID" id="103208195"/>
<keyword evidence="9" id="KW-0552">Olfaction</keyword>
<keyword evidence="2 8" id="KW-0812">Transmembrane</keyword>
<dbReference type="OrthoDB" id="9442673at2759"/>
<keyword evidence="4 8" id="KW-0297">G-protein coupled receptor</keyword>
<comment type="subcellular location">
    <subcellularLocation>
        <location evidence="9">Cell membrane</location>
        <topology evidence="9">Multi-pass membrane protein</topology>
    </subcellularLocation>
    <subcellularLocation>
        <location evidence="1">Membrane</location>
        <topology evidence="1">Multi-pass membrane protein</topology>
    </subcellularLocation>
</comment>
<dbReference type="PRINTS" id="PR00237">
    <property type="entry name" value="GPCRRHODOPSN"/>
</dbReference>
<organism evidence="11 12">
    <name type="scientific">Orycteropus afer afer</name>
    <dbReference type="NCBI Taxonomy" id="1230840"/>
    <lineage>
        <taxon>Eukaryota</taxon>
        <taxon>Metazoa</taxon>
        <taxon>Chordata</taxon>
        <taxon>Craniata</taxon>
        <taxon>Vertebrata</taxon>
        <taxon>Euteleostomi</taxon>
        <taxon>Mammalia</taxon>
        <taxon>Eutheria</taxon>
        <taxon>Afrotheria</taxon>
        <taxon>Tubulidentata</taxon>
        <taxon>Orycteropodidae</taxon>
        <taxon>Orycteropus</taxon>
    </lineage>
</organism>
<dbReference type="InterPro" id="IPR000725">
    <property type="entry name" value="Olfact_rcpt"/>
</dbReference>
<evidence type="ECO:0000256" key="8">
    <source>
        <dbReference type="RuleBase" id="RU000688"/>
    </source>
</evidence>
<name>A0A8B7B087_ORYAF</name>
<dbReference type="InterPro" id="IPR017452">
    <property type="entry name" value="GPCR_Rhodpsn_7TM"/>
</dbReference>
<comment type="similarity">
    <text evidence="8">Belongs to the G-protein coupled receptor 1 family.</text>
</comment>
<dbReference type="PROSITE" id="PS50262">
    <property type="entry name" value="G_PROTEIN_RECEP_F1_2"/>
    <property type="match status" value="1"/>
</dbReference>
<proteinExistence type="inferred from homology"/>
<keyword evidence="9" id="KW-0716">Sensory transduction</keyword>
<evidence type="ECO:0000313" key="12">
    <source>
        <dbReference type="RefSeq" id="XP_007952066.1"/>
    </source>
</evidence>
<feature type="transmembrane region" description="Helical" evidence="9">
    <location>
        <begin position="23"/>
        <end position="48"/>
    </location>
</feature>
<dbReference type="Proteomes" id="UP000694850">
    <property type="component" value="Unplaced"/>
</dbReference>
<keyword evidence="9" id="KW-1003">Cell membrane</keyword>
<evidence type="ECO:0000259" key="10">
    <source>
        <dbReference type="PROSITE" id="PS50262"/>
    </source>
</evidence>
<dbReference type="RefSeq" id="XP_007952066.1">
    <property type="nucleotide sequence ID" value="XM_007953875.1"/>
</dbReference>
<dbReference type="Pfam" id="PF13853">
    <property type="entry name" value="7tm_4"/>
    <property type="match status" value="1"/>
</dbReference>
<accession>A0A8B7B087</accession>
<dbReference type="GO" id="GO:0005886">
    <property type="term" value="C:plasma membrane"/>
    <property type="evidence" value="ECO:0007669"/>
    <property type="project" value="UniProtKB-SubCell"/>
</dbReference>
<dbReference type="SUPFAM" id="SSF81321">
    <property type="entry name" value="Family A G protein-coupled receptor-like"/>
    <property type="match status" value="1"/>
</dbReference>
<feature type="transmembrane region" description="Helical" evidence="9">
    <location>
        <begin position="237"/>
        <end position="260"/>
    </location>
</feature>